<reference evidence="2 3" key="1">
    <citation type="journal article" date="2018" name="Nat. Biotechnol.">
        <title>A standardized bacterial taxonomy based on genome phylogeny substantially revises the tree of life.</title>
        <authorList>
            <person name="Parks D.H."/>
            <person name="Chuvochina M."/>
            <person name="Waite D.W."/>
            <person name="Rinke C."/>
            <person name="Skarshewski A."/>
            <person name="Chaumeil P.A."/>
            <person name="Hugenholtz P."/>
        </authorList>
    </citation>
    <scope>NUCLEOTIDE SEQUENCE [LARGE SCALE GENOMIC DNA]</scope>
    <source>
        <strain evidence="2">UBA8844</strain>
    </source>
</reference>
<feature type="signal peptide" evidence="1">
    <location>
        <begin position="1"/>
        <end position="23"/>
    </location>
</feature>
<sequence>MTHAFRTLLVAGLMAASAPAASAQSFGPAEDQKAVMAVVNRLFDGMRAGDSTMLRSVFDARVRMITSASRNGAPTLSVQQGADGFVKSVGTPRPEKIDERIRNERVHIDGDLASVWVDYGLFIGPKFSHCGIDHFLLVKSDGAWKILELADTRRMTNCEMWTK</sequence>
<evidence type="ECO:0000313" key="3">
    <source>
        <dbReference type="Proteomes" id="UP000264071"/>
    </source>
</evidence>
<organism evidence="2 3">
    <name type="scientific">Gemmatimonas aurantiaca</name>
    <dbReference type="NCBI Taxonomy" id="173480"/>
    <lineage>
        <taxon>Bacteria</taxon>
        <taxon>Pseudomonadati</taxon>
        <taxon>Gemmatimonadota</taxon>
        <taxon>Gemmatimonadia</taxon>
        <taxon>Gemmatimonadales</taxon>
        <taxon>Gemmatimonadaceae</taxon>
        <taxon>Gemmatimonas</taxon>
    </lineage>
</organism>
<dbReference type="Proteomes" id="UP000264071">
    <property type="component" value="Unassembled WGS sequence"/>
</dbReference>
<comment type="caution">
    <text evidence="2">The sequence shown here is derived from an EMBL/GenBank/DDBJ whole genome shotgun (WGS) entry which is preliminary data.</text>
</comment>
<evidence type="ECO:0008006" key="4">
    <source>
        <dbReference type="Google" id="ProtNLM"/>
    </source>
</evidence>
<dbReference type="SUPFAM" id="SSF54427">
    <property type="entry name" value="NTF2-like"/>
    <property type="match status" value="1"/>
</dbReference>
<accession>A0A3D4V9L2</accession>
<feature type="chain" id="PRO_5017812331" description="Nuclear transport factor 2 family protein" evidence="1">
    <location>
        <begin position="24"/>
        <end position="163"/>
    </location>
</feature>
<keyword evidence="1" id="KW-0732">Signal</keyword>
<name>A0A3D4V9L2_9BACT</name>
<dbReference type="AlphaFoldDB" id="A0A3D4V9L2"/>
<dbReference type="Pfam" id="PF12893">
    <property type="entry name" value="Lumazine_bd_2"/>
    <property type="match status" value="1"/>
</dbReference>
<evidence type="ECO:0000256" key="1">
    <source>
        <dbReference type="SAM" id="SignalP"/>
    </source>
</evidence>
<dbReference type="InterPro" id="IPR032710">
    <property type="entry name" value="NTF2-like_dom_sf"/>
</dbReference>
<dbReference type="EMBL" id="DPIY01000010">
    <property type="protein sequence ID" value="HCT57806.1"/>
    <property type="molecule type" value="Genomic_DNA"/>
</dbReference>
<proteinExistence type="predicted"/>
<protein>
    <recommendedName>
        <fullName evidence="4">Nuclear transport factor 2 family protein</fullName>
    </recommendedName>
</protein>
<dbReference type="InterPro" id="IPR039437">
    <property type="entry name" value="FrzH/put_lumazine-bd"/>
</dbReference>
<dbReference type="Gene3D" id="3.10.450.50">
    <property type="match status" value="1"/>
</dbReference>
<gene>
    <name evidence="2" type="ORF">DGD08_11450</name>
</gene>
<evidence type="ECO:0000313" key="2">
    <source>
        <dbReference type="EMBL" id="HCT57806.1"/>
    </source>
</evidence>